<reference evidence="2 3" key="1">
    <citation type="submission" date="2016-02" db="EMBL/GenBank/DDBJ databases">
        <title>Band-tailed pigeon sequencing and assembly.</title>
        <authorList>
            <person name="Soares A.E."/>
            <person name="Novak B.J."/>
            <person name="Rice E.S."/>
            <person name="O'Connell B."/>
            <person name="Chang D."/>
            <person name="Weber S."/>
            <person name="Shapiro B."/>
        </authorList>
    </citation>
    <scope>NUCLEOTIDE SEQUENCE [LARGE SCALE GENOMIC DNA]</scope>
    <source>
        <strain evidence="2">BTP2013</strain>
        <tissue evidence="2">Blood</tissue>
    </source>
</reference>
<proteinExistence type="predicted"/>
<sequence>MVSCNMCTPESLKDRAAHSGTGIDQKKKEHVYSLINALWECATANILLAAGPNTEWRAGREERKAVRLILEAPGADSPSGCICYVKPARSHLGRSSWGQESRDHIVNTSHL</sequence>
<dbReference type="AlphaFoldDB" id="A0A1V4JAV3"/>
<name>A0A1V4JAV3_PATFA</name>
<organism evidence="2 3">
    <name type="scientific">Patagioenas fasciata monilis</name>
    <dbReference type="NCBI Taxonomy" id="372326"/>
    <lineage>
        <taxon>Eukaryota</taxon>
        <taxon>Metazoa</taxon>
        <taxon>Chordata</taxon>
        <taxon>Craniata</taxon>
        <taxon>Vertebrata</taxon>
        <taxon>Euteleostomi</taxon>
        <taxon>Archelosauria</taxon>
        <taxon>Archosauria</taxon>
        <taxon>Dinosauria</taxon>
        <taxon>Saurischia</taxon>
        <taxon>Theropoda</taxon>
        <taxon>Coelurosauria</taxon>
        <taxon>Aves</taxon>
        <taxon>Neognathae</taxon>
        <taxon>Neoaves</taxon>
        <taxon>Columbimorphae</taxon>
        <taxon>Columbiformes</taxon>
        <taxon>Columbidae</taxon>
        <taxon>Patagioenas</taxon>
    </lineage>
</organism>
<evidence type="ECO:0000313" key="3">
    <source>
        <dbReference type="Proteomes" id="UP000190648"/>
    </source>
</evidence>
<gene>
    <name evidence="2" type="ORF">AV530_012315</name>
</gene>
<keyword evidence="3" id="KW-1185">Reference proteome</keyword>
<accession>A0A1V4JAV3</accession>
<feature type="region of interest" description="Disordered" evidence="1">
    <location>
        <begin position="91"/>
        <end position="111"/>
    </location>
</feature>
<protein>
    <submittedName>
        <fullName evidence="2">Uncharacterized protein</fullName>
    </submittedName>
</protein>
<evidence type="ECO:0000313" key="2">
    <source>
        <dbReference type="EMBL" id="OPJ69209.1"/>
    </source>
</evidence>
<dbReference type="Proteomes" id="UP000190648">
    <property type="component" value="Unassembled WGS sequence"/>
</dbReference>
<comment type="caution">
    <text evidence="2">The sequence shown here is derived from an EMBL/GenBank/DDBJ whole genome shotgun (WGS) entry which is preliminary data.</text>
</comment>
<evidence type="ECO:0000256" key="1">
    <source>
        <dbReference type="SAM" id="MobiDB-lite"/>
    </source>
</evidence>
<dbReference type="EMBL" id="LSYS01008075">
    <property type="protein sequence ID" value="OPJ69209.1"/>
    <property type="molecule type" value="Genomic_DNA"/>
</dbReference>